<evidence type="ECO:0000313" key="5">
    <source>
        <dbReference type="Proteomes" id="UP000265000"/>
    </source>
</evidence>
<dbReference type="InterPro" id="IPR058923">
    <property type="entry name" value="RCC1-like_dom"/>
</dbReference>
<reference evidence="4" key="2">
    <citation type="submission" date="2025-09" db="UniProtKB">
        <authorList>
            <consortium name="Ensembl"/>
        </authorList>
    </citation>
    <scope>IDENTIFICATION</scope>
</reference>
<sequence>METRSRLTCCLYAWGANSYGQLGQNHVEDQCVPRLCDSSALQDRAVRAVCGGGGHSVLLTENGEVFVCGQNHKGQLGLGHNTDVLTLQLCPVLNHKVANVACGWDFTLLLTDSGRLLACGSNAFGQLGVGQTVKHTAELLAVQALKEPVVSVAAGLRHSLTVGASGSVYQWGTGLFSHAKRALSPHPVPSHLKSQVPCLVPGLGQRKSHLVSAGSAHCVCLTEEGELFLWGSSKHGQLATAEPFLPSPSLLNRSLLKGEKVTNVCSGWTHVVAQTESGRVFTWGRGDYGQLGRPASVSEDAEKLCPGPVVQGIRKDCLPGEVASLDGATQIACGSEHNLAVVGGRLLSWGWNEHGMCGDGSQADVFHPRLVSDLRPVLIGCGAGHSVAVCGVTTGLTQNSDST</sequence>
<dbReference type="PROSITE" id="PS00626">
    <property type="entry name" value="RCC1_2"/>
    <property type="match status" value="3"/>
</dbReference>
<dbReference type="STRING" id="8078.ENSFHEP00000028208"/>
<dbReference type="InterPro" id="IPR051210">
    <property type="entry name" value="Ub_ligase/GEF_domain"/>
</dbReference>
<dbReference type="GeneID" id="105938524"/>
<dbReference type="Ensembl" id="ENSFHET00000017623.1">
    <property type="protein sequence ID" value="ENSFHEP00000028208.1"/>
    <property type="gene ID" value="ENSFHEG00000012168.1"/>
</dbReference>
<feature type="repeat" description="RCC1" evidence="2">
    <location>
        <begin position="63"/>
        <end position="113"/>
    </location>
</feature>
<protein>
    <submittedName>
        <fullName evidence="4">Secretion regulating guanine nucleotide exchange factor</fullName>
    </submittedName>
</protein>
<dbReference type="OrthoDB" id="10256179at2759"/>
<feature type="repeat" description="RCC1" evidence="2">
    <location>
        <begin position="278"/>
        <end position="344"/>
    </location>
</feature>
<name>A0A3Q2QKU5_FUNHE</name>
<dbReference type="PROSITE" id="PS50012">
    <property type="entry name" value="RCC1_3"/>
    <property type="match status" value="7"/>
</dbReference>
<keyword evidence="5" id="KW-1185">Reference proteome</keyword>
<feature type="repeat" description="RCC1" evidence="2">
    <location>
        <begin position="344"/>
        <end position="392"/>
    </location>
</feature>
<dbReference type="PANTHER" id="PTHR22870">
    <property type="entry name" value="REGULATOR OF CHROMOSOME CONDENSATION"/>
    <property type="match status" value="1"/>
</dbReference>
<dbReference type="InterPro" id="IPR000408">
    <property type="entry name" value="Reg_chr_condens"/>
</dbReference>
<dbReference type="SUPFAM" id="SSF50985">
    <property type="entry name" value="RCC1/BLIP-II"/>
    <property type="match status" value="1"/>
</dbReference>
<dbReference type="PRINTS" id="PR00633">
    <property type="entry name" value="RCCNDNSATION"/>
</dbReference>
<dbReference type="PANTHER" id="PTHR22870:SF408">
    <property type="entry name" value="OS09G0560450 PROTEIN"/>
    <property type="match status" value="1"/>
</dbReference>
<evidence type="ECO:0000259" key="3">
    <source>
        <dbReference type="Pfam" id="PF25390"/>
    </source>
</evidence>
<dbReference type="Gene3D" id="2.130.10.30">
    <property type="entry name" value="Regulator of chromosome condensation 1/beta-lactamase-inhibitor protein II"/>
    <property type="match status" value="2"/>
</dbReference>
<feature type="repeat" description="RCC1" evidence="2">
    <location>
        <begin position="166"/>
        <end position="224"/>
    </location>
</feature>
<accession>A0A3Q2QKU5</accession>
<dbReference type="AlphaFoldDB" id="A0A3Q2QKU5"/>
<keyword evidence="1" id="KW-0677">Repeat</keyword>
<reference evidence="4" key="1">
    <citation type="submission" date="2025-08" db="UniProtKB">
        <authorList>
            <consortium name="Ensembl"/>
        </authorList>
    </citation>
    <scope>IDENTIFICATION</scope>
</reference>
<evidence type="ECO:0000256" key="1">
    <source>
        <dbReference type="ARBA" id="ARBA00022737"/>
    </source>
</evidence>
<dbReference type="InterPro" id="IPR009091">
    <property type="entry name" value="RCC1/BLIP-II"/>
</dbReference>
<dbReference type="Pfam" id="PF25390">
    <property type="entry name" value="WD40_RLD"/>
    <property type="match status" value="1"/>
</dbReference>
<feature type="repeat" description="RCC1" evidence="2">
    <location>
        <begin position="114"/>
        <end position="165"/>
    </location>
</feature>
<dbReference type="GeneTree" id="ENSGT00940000160684"/>
<evidence type="ECO:0000256" key="2">
    <source>
        <dbReference type="PROSITE-ProRule" id="PRU00235"/>
    </source>
</evidence>
<proteinExistence type="predicted"/>
<dbReference type="CTD" id="26297"/>
<feature type="repeat" description="RCC1" evidence="2">
    <location>
        <begin position="9"/>
        <end position="62"/>
    </location>
</feature>
<evidence type="ECO:0000313" key="4">
    <source>
        <dbReference type="Ensembl" id="ENSFHEP00000028208.1"/>
    </source>
</evidence>
<feature type="repeat" description="RCC1" evidence="2">
    <location>
        <begin position="225"/>
        <end position="277"/>
    </location>
</feature>
<feature type="domain" description="RCC1-like" evidence="3">
    <location>
        <begin position="11"/>
        <end position="388"/>
    </location>
</feature>
<organism evidence="4 5">
    <name type="scientific">Fundulus heteroclitus</name>
    <name type="common">Killifish</name>
    <name type="synonym">Mummichog</name>
    <dbReference type="NCBI Taxonomy" id="8078"/>
    <lineage>
        <taxon>Eukaryota</taxon>
        <taxon>Metazoa</taxon>
        <taxon>Chordata</taxon>
        <taxon>Craniata</taxon>
        <taxon>Vertebrata</taxon>
        <taxon>Euteleostomi</taxon>
        <taxon>Actinopterygii</taxon>
        <taxon>Neopterygii</taxon>
        <taxon>Teleostei</taxon>
        <taxon>Neoteleostei</taxon>
        <taxon>Acanthomorphata</taxon>
        <taxon>Ovalentaria</taxon>
        <taxon>Atherinomorphae</taxon>
        <taxon>Cyprinodontiformes</taxon>
        <taxon>Fundulidae</taxon>
        <taxon>Fundulus</taxon>
    </lineage>
</organism>
<dbReference type="Proteomes" id="UP000265000">
    <property type="component" value="Unplaced"/>
</dbReference>